<dbReference type="Gene3D" id="3.40.50.10320">
    <property type="entry name" value="LmbE-like"/>
    <property type="match status" value="1"/>
</dbReference>
<reference evidence="2 3" key="1">
    <citation type="submission" date="2017-10" db="EMBL/GenBank/DDBJ databases">
        <title>Sequencing the genomes of 1000 actinobacteria strains.</title>
        <authorList>
            <person name="Klenk H.-P."/>
        </authorList>
    </citation>
    <scope>NUCLEOTIDE SEQUENCE [LARGE SCALE GENOMIC DNA]</scope>
    <source>
        <strain evidence="2 3">DSM 21863</strain>
    </source>
</reference>
<keyword evidence="3" id="KW-1185">Reference proteome</keyword>
<dbReference type="InterPro" id="IPR024078">
    <property type="entry name" value="LmbE-like_dom_sf"/>
</dbReference>
<accession>A0A2A9EYJ2</accession>
<keyword evidence="1" id="KW-0862">Zinc</keyword>
<dbReference type="GO" id="GO:0016811">
    <property type="term" value="F:hydrolase activity, acting on carbon-nitrogen (but not peptide) bonds, in linear amides"/>
    <property type="evidence" value="ECO:0007669"/>
    <property type="project" value="TreeGrafter"/>
</dbReference>
<evidence type="ECO:0000256" key="1">
    <source>
        <dbReference type="ARBA" id="ARBA00022833"/>
    </source>
</evidence>
<sequence length="215" mass="23676">MIGLPLPPGPLRVVCVAAHPDDVEIGCGGTLLALAARGPVDAAFLTLTGTPDREDEARQAAEAFLPGATSHFARLPDGRLPEHWGEVKSALHEHAGRNPVPHLVLVPRTDDAHQDHRLLGTMAPTVWRDALVLHYEIPKWDGDMGRPTTYVGVPDELARRKVELLDACYPSQKPHDWWDHEVFLGMMRLRGMECRSRYAEAFVAPKVLLDVAGGR</sequence>
<dbReference type="InterPro" id="IPR003737">
    <property type="entry name" value="GlcNAc_PI_deacetylase-related"/>
</dbReference>
<gene>
    <name evidence="2" type="ORF">ATJ88_2936</name>
</gene>
<dbReference type="SUPFAM" id="SSF102588">
    <property type="entry name" value="LmbE-like"/>
    <property type="match status" value="1"/>
</dbReference>
<dbReference type="OrthoDB" id="3514174at2"/>
<dbReference type="PANTHER" id="PTHR12993:SF30">
    <property type="entry name" value="N-ACETYL-ALPHA-D-GLUCOSAMINYL L-MALATE DEACETYLASE 1"/>
    <property type="match status" value="1"/>
</dbReference>
<proteinExistence type="predicted"/>
<dbReference type="PANTHER" id="PTHR12993">
    <property type="entry name" value="N-ACETYLGLUCOSAMINYL-PHOSPHATIDYLINOSITOL DE-N-ACETYLASE-RELATED"/>
    <property type="match status" value="1"/>
</dbReference>
<dbReference type="RefSeq" id="WP_098464454.1">
    <property type="nucleotide sequence ID" value="NZ_PDJJ01000001.1"/>
</dbReference>
<dbReference type="AlphaFoldDB" id="A0A2A9EYJ2"/>
<dbReference type="Pfam" id="PF02585">
    <property type="entry name" value="PIG-L"/>
    <property type="match status" value="1"/>
</dbReference>
<comment type="caution">
    <text evidence="2">The sequence shown here is derived from an EMBL/GenBank/DDBJ whole genome shotgun (WGS) entry which is preliminary data.</text>
</comment>
<organism evidence="2 3">
    <name type="scientific">Isoptericola jiangsuensis</name>
    <dbReference type="NCBI Taxonomy" id="548579"/>
    <lineage>
        <taxon>Bacteria</taxon>
        <taxon>Bacillati</taxon>
        <taxon>Actinomycetota</taxon>
        <taxon>Actinomycetes</taxon>
        <taxon>Micrococcales</taxon>
        <taxon>Promicromonosporaceae</taxon>
        <taxon>Isoptericola</taxon>
    </lineage>
</organism>
<dbReference type="Proteomes" id="UP000224130">
    <property type="component" value="Unassembled WGS sequence"/>
</dbReference>
<evidence type="ECO:0000313" key="2">
    <source>
        <dbReference type="EMBL" id="PFG44217.1"/>
    </source>
</evidence>
<evidence type="ECO:0000313" key="3">
    <source>
        <dbReference type="Proteomes" id="UP000224130"/>
    </source>
</evidence>
<dbReference type="GO" id="GO:0016137">
    <property type="term" value="P:glycoside metabolic process"/>
    <property type="evidence" value="ECO:0007669"/>
    <property type="project" value="UniProtKB-ARBA"/>
</dbReference>
<protein>
    <submittedName>
        <fullName evidence="2">LmbE family N-acetylglucosaminyl deacetylase</fullName>
    </submittedName>
</protein>
<dbReference type="EMBL" id="PDJJ01000001">
    <property type="protein sequence ID" value="PFG44217.1"/>
    <property type="molecule type" value="Genomic_DNA"/>
</dbReference>
<name>A0A2A9EYJ2_9MICO</name>